<comment type="caution">
    <text evidence="4">Lacks conserved residue(s) required for the propagation of feature annotation.</text>
</comment>
<gene>
    <name evidence="8" type="ORF">WN72_18135</name>
</gene>
<dbReference type="InterPro" id="IPR001789">
    <property type="entry name" value="Sig_transdc_resp-reg_receiver"/>
</dbReference>
<dbReference type="AlphaFoldDB" id="A0AAE7TGA1"/>
<evidence type="ECO:0000256" key="2">
    <source>
        <dbReference type="ARBA" id="ARBA00012438"/>
    </source>
</evidence>
<dbReference type="SUPFAM" id="SSF47384">
    <property type="entry name" value="Homodimeric domain of signal transducing histidine kinase"/>
    <property type="match status" value="1"/>
</dbReference>
<evidence type="ECO:0000256" key="3">
    <source>
        <dbReference type="ARBA" id="ARBA00022553"/>
    </source>
</evidence>
<comment type="catalytic activity">
    <reaction evidence="1">
        <text>ATP + protein L-histidine = ADP + protein N-phospho-L-histidine.</text>
        <dbReference type="EC" id="2.7.13.3"/>
    </reaction>
</comment>
<protein>
    <recommendedName>
        <fullName evidence="2">histidine kinase</fullName>
        <ecNumber evidence="2">2.7.13.3</ecNumber>
    </recommendedName>
</protein>
<evidence type="ECO:0000259" key="6">
    <source>
        <dbReference type="PROSITE" id="PS50109"/>
    </source>
</evidence>
<keyword evidence="3" id="KW-0597">Phosphoprotein</keyword>
<evidence type="ECO:0000256" key="1">
    <source>
        <dbReference type="ARBA" id="ARBA00000085"/>
    </source>
</evidence>
<keyword evidence="5" id="KW-1133">Transmembrane helix</keyword>
<dbReference type="InterPro" id="IPR011006">
    <property type="entry name" value="CheY-like_superfamily"/>
</dbReference>
<dbReference type="PRINTS" id="PR00344">
    <property type="entry name" value="BCTRLSENSOR"/>
</dbReference>
<organism evidence="8 9">
    <name type="scientific">Bradyrhizobium arachidis</name>
    <dbReference type="NCBI Taxonomy" id="858423"/>
    <lineage>
        <taxon>Bacteria</taxon>
        <taxon>Pseudomonadati</taxon>
        <taxon>Pseudomonadota</taxon>
        <taxon>Alphaproteobacteria</taxon>
        <taxon>Hyphomicrobiales</taxon>
        <taxon>Nitrobacteraceae</taxon>
        <taxon>Bradyrhizobium</taxon>
    </lineage>
</organism>
<dbReference type="Gene3D" id="3.40.50.2300">
    <property type="match status" value="1"/>
</dbReference>
<dbReference type="PANTHER" id="PTHR43065">
    <property type="entry name" value="SENSOR HISTIDINE KINASE"/>
    <property type="match status" value="1"/>
</dbReference>
<proteinExistence type="predicted"/>
<dbReference type="KEGG" id="barh:WN72_18135"/>
<feature type="transmembrane region" description="Helical" evidence="5">
    <location>
        <begin position="243"/>
        <end position="263"/>
    </location>
</feature>
<dbReference type="NCBIfam" id="NF010411">
    <property type="entry name" value="PRK13837.1"/>
    <property type="match status" value="1"/>
</dbReference>
<evidence type="ECO:0000313" key="8">
    <source>
        <dbReference type="EMBL" id="QOZ68017.1"/>
    </source>
</evidence>
<dbReference type="SMART" id="SM00388">
    <property type="entry name" value="HisKA"/>
    <property type="match status" value="1"/>
</dbReference>
<keyword evidence="5" id="KW-0472">Membrane</keyword>
<dbReference type="PANTHER" id="PTHR43065:SF42">
    <property type="entry name" value="TWO-COMPONENT SENSOR PPRA"/>
    <property type="match status" value="1"/>
</dbReference>
<sequence>MKIAPAMVGVAFLLALLTWLLLNGLNLNSDRYDRQTQALSDFTRFERGISREVLTSRAGLSRSYDGLVAMVDAYDAALVRLREAAGTDKEQLAAIDVLSARATRQEELIEQFKSKNALLRNSFTYFSLFSARLSSSDDRPLVADVSALSAAMLQLTLDTSDVTAAELQSRLDHLARLQIASEDNELLHAAVAHGQLLHDVLPDVDAILKALVAEASNREQDAVHALIVKRQMSARAAARKNRLLQYVTSLLLLGALVYFGLLLRARAKALRRRAAFEHVIANISMRFIESHRDALRSHVESALEELAGFIGADRAYFAWSAATTDNIYRWAREGVRFDATWPSRALDLAKRFDDREEAIVYIPKVRPSHPDDLANLLGEAGIRGWLCIKTQSGHEHVAILGFDAVQAPALSKWAEFALFRTAFDAIRNAVGRVILEQEKERLQASLQQARRMETIGTFASGIAHNFNNIVGAILGYVEIADTGIKSGSRSAASLAEIRRAGERARELVGQILSFGRRSQGRQERICISTLVAETEALLAASLPAHVKLVVSQRAEGITVSGEPAQLQQVILNLCNNAAQAMEEPGVIDLQIAERDIMHPLSIGRTELRRGRFAVISVSDPGPGMDEATLEQVFEPFFTTRSEGNGLGLATVREIVEQHGGAVVVQSTLGAGTRFDIWLPCGSPDEPISLQHAPSLALRGAGETVLVLEADRKRLLRNEEILAALGYEPVGFSRLDDAEAACRAARTRFDVALVCHVPGGSSLDLAYLLHDAAPSLPIILASPSVHHFAAPLLATAGVTELVHHPLMSAELAAALSRCLAASAAGKRAKRIASAGELHR</sequence>
<dbReference type="Gene3D" id="3.30.565.10">
    <property type="entry name" value="Histidine kinase-like ATPase, C-terminal domain"/>
    <property type="match status" value="1"/>
</dbReference>
<name>A0AAE7TGA1_9BRAD</name>
<dbReference type="Pfam" id="PF19443">
    <property type="entry name" value="DAHL"/>
    <property type="match status" value="1"/>
</dbReference>
<dbReference type="InterPro" id="IPR003594">
    <property type="entry name" value="HATPase_dom"/>
</dbReference>
<dbReference type="GO" id="GO:0000155">
    <property type="term" value="F:phosphorelay sensor kinase activity"/>
    <property type="evidence" value="ECO:0007669"/>
    <property type="project" value="InterPro"/>
</dbReference>
<dbReference type="InterPro" id="IPR036890">
    <property type="entry name" value="HATPase_C_sf"/>
</dbReference>
<dbReference type="EC" id="2.7.13.3" evidence="2"/>
<dbReference type="InterPro" id="IPR036097">
    <property type="entry name" value="HisK_dim/P_sf"/>
</dbReference>
<keyword evidence="8" id="KW-0418">Kinase</keyword>
<evidence type="ECO:0000313" key="9">
    <source>
        <dbReference type="Proteomes" id="UP000594015"/>
    </source>
</evidence>
<feature type="domain" description="Histidine kinase" evidence="6">
    <location>
        <begin position="461"/>
        <end position="682"/>
    </location>
</feature>
<keyword evidence="5" id="KW-0812">Transmembrane</keyword>
<dbReference type="CDD" id="cd00082">
    <property type="entry name" value="HisKA"/>
    <property type="match status" value="1"/>
</dbReference>
<dbReference type="PROSITE" id="PS50109">
    <property type="entry name" value="HIS_KIN"/>
    <property type="match status" value="1"/>
</dbReference>
<dbReference type="InterPro" id="IPR005467">
    <property type="entry name" value="His_kinase_dom"/>
</dbReference>
<keyword evidence="8" id="KW-0808">Transferase</keyword>
<reference evidence="8 9" key="1">
    <citation type="submission" date="2018-06" db="EMBL/GenBank/DDBJ databases">
        <title>Comparative genomics of Bradyrhizobium nodulating Arachidis hypogaea.</title>
        <authorList>
            <person name="Li Y."/>
        </authorList>
    </citation>
    <scope>NUCLEOTIDE SEQUENCE [LARGE SCALE GENOMIC DNA]</scope>
    <source>
        <strain evidence="8 9">CCBAU 051107</strain>
    </source>
</reference>
<dbReference type="InterPro" id="IPR045812">
    <property type="entry name" value="DAHL"/>
</dbReference>
<evidence type="ECO:0000256" key="4">
    <source>
        <dbReference type="PROSITE-ProRule" id="PRU00169"/>
    </source>
</evidence>
<dbReference type="RefSeq" id="WP_027559016.1">
    <property type="nucleotide sequence ID" value="NZ_AXAD01000002.1"/>
</dbReference>
<dbReference type="SUPFAM" id="SSF52172">
    <property type="entry name" value="CheY-like"/>
    <property type="match status" value="1"/>
</dbReference>
<dbReference type="PROSITE" id="PS50110">
    <property type="entry name" value="RESPONSE_REGULATORY"/>
    <property type="match status" value="1"/>
</dbReference>
<dbReference type="Pfam" id="PF00512">
    <property type="entry name" value="HisKA"/>
    <property type="match status" value="1"/>
</dbReference>
<evidence type="ECO:0000259" key="7">
    <source>
        <dbReference type="PROSITE" id="PS50110"/>
    </source>
</evidence>
<accession>A0AAE7TGA1</accession>
<evidence type="ECO:0000256" key="5">
    <source>
        <dbReference type="SAM" id="Phobius"/>
    </source>
</evidence>
<dbReference type="SMART" id="SM00387">
    <property type="entry name" value="HATPase_c"/>
    <property type="match status" value="1"/>
</dbReference>
<feature type="domain" description="Response regulatory" evidence="7">
    <location>
        <begin position="703"/>
        <end position="818"/>
    </location>
</feature>
<dbReference type="InterPro" id="IPR003661">
    <property type="entry name" value="HisK_dim/P_dom"/>
</dbReference>
<dbReference type="EMBL" id="CP030050">
    <property type="protein sequence ID" value="QOZ68017.1"/>
    <property type="molecule type" value="Genomic_DNA"/>
</dbReference>
<dbReference type="Gene3D" id="1.10.287.130">
    <property type="match status" value="1"/>
</dbReference>
<dbReference type="Pfam" id="PF02518">
    <property type="entry name" value="HATPase_c"/>
    <property type="match status" value="1"/>
</dbReference>
<dbReference type="SUPFAM" id="SSF55874">
    <property type="entry name" value="ATPase domain of HSP90 chaperone/DNA topoisomerase II/histidine kinase"/>
    <property type="match status" value="1"/>
</dbReference>
<dbReference type="InterPro" id="IPR004358">
    <property type="entry name" value="Sig_transdc_His_kin-like_C"/>
</dbReference>
<dbReference type="Proteomes" id="UP000594015">
    <property type="component" value="Chromosome"/>
</dbReference>